<organism evidence="3 4">
    <name type="scientific">Rhizopogon vinicolor AM-OR11-026</name>
    <dbReference type="NCBI Taxonomy" id="1314800"/>
    <lineage>
        <taxon>Eukaryota</taxon>
        <taxon>Fungi</taxon>
        <taxon>Dikarya</taxon>
        <taxon>Basidiomycota</taxon>
        <taxon>Agaricomycotina</taxon>
        <taxon>Agaricomycetes</taxon>
        <taxon>Agaricomycetidae</taxon>
        <taxon>Boletales</taxon>
        <taxon>Suillineae</taxon>
        <taxon>Rhizopogonaceae</taxon>
        <taxon>Rhizopogon</taxon>
    </lineage>
</organism>
<name>A0A1B7MEE9_9AGAM</name>
<dbReference type="EMBL" id="KV449720">
    <property type="protein sequence ID" value="OAX30970.1"/>
    <property type="molecule type" value="Genomic_DNA"/>
</dbReference>
<protein>
    <recommendedName>
        <fullName evidence="2">DUF6533 domain-containing protein</fullName>
    </recommendedName>
</protein>
<keyword evidence="1" id="KW-0472">Membrane</keyword>
<keyword evidence="4" id="KW-1185">Reference proteome</keyword>
<proteinExistence type="predicted"/>
<evidence type="ECO:0000313" key="4">
    <source>
        <dbReference type="Proteomes" id="UP000092154"/>
    </source>
</evidence>
<evidence type="ECO:0000259" key="2">
    <source>
        <dbReference type="Pfam" id="PF20151"/>
    </source>
</evidence>
<dbReference type="OrthoDB" id="2692685at2759"/>
<keyword evidence="1" id="KW-1133">Transmembrane helix</keyword>
<feature type="transmembrane region" description="Helical" evidence="1">
    <location>
        <begin position="20"/>
        <end position="39"/>
    </location>
</feature>
<sequence length="86" mass="9987">MTVVSNDPIWWPVINSYHIASYLQAVSFTVVTYDWVLTFGQEIELVWRQRCSLMTVLYLSVRYAGILFSVITILGMSSHIHCIRVF</sequence>
<dbReference type="Pfam" id="PF20151">
    <property type="entry name" value="DUF6533"/>
    <property type="match status" value="1"/>
</dbReference>
<feature type="transmembrane region" description="Helical" evidence="1">
    <location>
        <begin position="51"/>
        <end position="76"/>
    </location>
</feature>
<evidence type="ECO:0000256" key="1">
    <source>
        <dbReference type="SAM" id="Phobius"/>
    </source>
</evidence>
<evidence type="ECO:0000313" key="3">
    <source>
        <dbReference type="EMBL" id="OAX30970.1"/>
    </source>
</evidence>
<dbReference type="AlphaFoldDB" id="A0A1B7MEE9"/>
<dbReference type="InParanoid" id="A0A1B7MEE9"/>
<gene>
    <name evidence="3" type="ORF">K503DRAFT_806511</name>
</gene>
<reference evidence="3 4" key="1">
    <citation type="submission" date="2016-06" db="EMBL/GenBank/DDBJ databases">
        <title>Comparative genomics of the ectomycorrhizal sister species Rhizopogon vinicolor and Rhizopogon vesiculosus (Basidiomycota: Boletales) reveals a divergence of the mating type B locus.</title>
        <authorList>
            <consortium name="DOE Joint Genome Institute"/>
            <person name="Mujic A.B."/>
            <person name="Kuo A."/>
            <person name="Tritt A."/>
            <person name="Lipzen A."/>
            <person name="Chen C."/>
            <person name="Johnson J."/>
            <person name="Sharma A."/>
            <person name="Barry K."/>
            <person name="Grigoriev I.V."/>
            <person name="Spatafora J.W."/>
        </authorList>
    </citation>
    <scope>NUCLEOTIDE SEQUENCE [LARGE SCALE GENOMIC DNA]</scope>
    <source>
        <strain evidence="3 4">AM-OR11-026</strain>
    </source>
</reference>
<dbReference type="Proteomes" id="UP000092154">
    <property type="component" value="Unassembled WGS sequence"/>
</dbReference>
<feature type="domain" description="DUF6533" evidence="2">
    <location>
        <begin position="22"/>
        <end position="67"/>
    </location>
</feature>
<keyword evidence="1" id="KW-0812">Transmembrane</keyword>
<accession>A0A1B7MEE9</accession>
<dbReference type="InterPro" id="IPR045340">
    <property type="entry name" value="DUF6533"/>
</dbReference>